<feature type="region of interest" description="Disordered" evidence="1">
    <location>
        <begin position="540"/>
        <end position="563"/>
    </location>
</feature>
<keyword evidence="2" id="KW-0472">Membrane</keyword>
<name>A1CU64_ASPCL</name>
<dbReference type="KEGG" id="act:ACLA_085460"/>
<organism evidence="4 5">
    <name type="scientific">Aspergillus clavatus (strain ATCC 1007 / CBS 513.65 / DSM 816 / NCTC 3887 / NRRL 1 / QM 1276 / 107)</name>
    <dbReference type="NCBI Taxonomy" id="344612"/>
    <lineage>
        <taxon>Eukaryota</taxon>
        <taxon>Fungi</taxon>
        <taxon>Dikarya</taxon>
        <taxon>Ascomycota</taxon>
        <taxon>Pezizomycotina</taxon>
        <taxon>Eurotiomycetes</taxon>
        <taxon>Eurotiomycetidae</taxon>
        <taxon>Eurotiales</taxon>
        <taxon>Aspergillaceae</taxon>
        <taxon>Aspergillus</taxon>
        <taxon>Aspergillus subgen. Fumigati</taxon>
    </lineage>
</organism>
<evidence type="ECO:0000256" key="3">
    <source>
        <dbReference type="SAM" id="SignalP"/>
    </source>
</evidence>
<dbReference type="eggNOG" id="ENOG502SI58">
    <property type="taxonomic scope" value="Eukaryota"/>
</dbReference>
<dbReference type="RefSeq" id="XP_001268277.1">
    <property type="nucleotide sequence ID" value="XM_001268276.1"/>
</dbReference>
<proteinExistence type="predicted"/>
<dbReference type="OMA" id="FDIHEFN"/>
<dbReference type="EMBL" id="DS027060">
    <property type="protein sequence ID" value="EAW06851.1"/>
    <property type="molecule type" value="Genomic_DNA"/>
</dbReference>
<dbReference type="PANTHER" id="PTHR35340:SF8">
    <property type="entry name" value="ASST-DOMAIN-CONTAINING PROTEIN"/>
    <property type="match status" value="1"/>
</dbReference>
<dbReference type="GeneID" id="4699962"/>
<feature type="signal peptide" evidence="3">
    <location>
        <begin position="1"/>
        <end position="19"/>
    </location>
</feature>
<dbReference type="Pfam" id="PF14269">
    <property type="entry name" value="Arylsulfotran_2"/>
    <property type="match status" value="1"/>
</dbReference>
<evidence type="ECO:0000256" key="1">
    <source>
        <dbReference type="SAM" id="MobiDB-lite"/>
    </source>
</evidence>
<keyword evidence="3" id="KW-0732">Signal</keyword>
<dbReference type="VEuPathDB" id="FungiDB:ACLA_085460"/>
<keyword evidence="2" id="KW-0812">Transmembrane</keyword>
<keyword evidence="5" id="KW-1185">Reference proteome</keyword>
<protein>
    <recommendedName>
        <fullName evidence="6">ASST-domain-containing protein</fullName>
    </recommendedName>
</protein>
<dbReference type="STRING" id="344612.A1CU64"/>
<dbReference type="InterPro" id="IPR053143">
    <property type="entry name" value="Arylsulfate_ST"/>
</dbReference>
<gene>
    <name evidence="4" type="ORF">ACLA_085460</name>
</gene>
<dbReference type="InterPro" id="IPR039535">
    <property type="entry name" value="ASST-like"/>
</dbReference>
<dbReference type="AlphaFoldDB" id="A1CU64"/>
<dbReference type="PANTHER" id="PTHR35340">
    <property type="entry name" value="PQQ ENZYME REPEAT PROTEIN-RELATED"/>
    <property type="match status" value="1"/>
</dbReference>
<evidence type="ECO:0000313" key="4">
    <source>
        <dbReference type="EMBL" id="EAW06851.1"/>
    </source>
</evidence>
<evidence type="ECO:0000256" key="2">
    <source>
        <dbReference type="SAM" id="Phobius"/>
    </source>
</evidence>
<evidence type="ECO:0000313" key="5">
    <source>
        <dbReference type="Proteomes" id="UP000006701"/>
    </source>
</evidence>
<dbReference type="OrthoDB" id="5427350at2759"/>
<sequence>MLLCGLLFLLPLFLQNAAALQRDEDLMSFVTLPHIRALKFDVHYQDRDRVSPGYWFVAPYGQVDPEAPSHRFQQYQIGPYIYDGDGGLVWAGSFMFDNRNVFDFKAVHSIGREPHLSLVWQSSWDGIDSGHGVILKNNYEITNQLPFRPELGAFDIHEFNILNDGKSGLAITYRERETGMEDLARPDERTAILSGGFVELDINTAETTFEWDSFQNVPLSESNRYGFNSKPEGRPGWDYVHANAVDKNEDGDFIVSFRFTNTIYMISGKDGVIMWRLGGSRSDFVQDFTFSKQHDAKFVKSNGTHHTISFLNNASDELTNDEAVSSALIVELDTAAVPKTAKVLRRYNRPDGGLTRLRGNAQLLPNDNMFIGWSERGYISEHAPDSKVLLTAMFNSTRFSTYRAYKFEFTGRPSSPPDLVVSVAGTDESHMLTTFYVSWNGATDIAGWNFYARTAEHAPPVFVGNTTKSDFETMYVAPGYLDWVSAEAFDHHGMVLGTSQVHRSRVPSNWAATGFKGEVAELKPQDPTVVVSATVDDSDDTAPAAGVGNSTASGDAKLDSSVSSNSGMVAVDATAAEALRTAQDTYELVRDIGALISFVVIVCVIAGIVAGIYTLVRRRKRTMYQHIPTEEGLPEEQIRRRSTHE</sequence>
<keyword evidence="2" id="KW-1133">Transmembrane helix</keyword>
<dbReference type="HOGENOM" id="CLU_018249_1_1_1"/>
<dbReference type="Proteomes" id="UP000006701">
    <property type="component" value="Unassembled WGS sequence"/>
</dbReference>
<evidence type="ECO:0008006" key="6">
    <source>
        <dbReference type="Google" id="ProtNLM"/>
    </source>
</evidence>
<reference evidence="4 5" key="1">
    <citation type="journal article" date="2008" name="PLoS Genet.">
        <title>Genomic islands in the pathogenic filamentous fungus Aspergillus fumigatus.</title>
        <authorList>
            <person name="Fedorova N.D."/>
            <person name="Khaldi N."/>
            <person name="Joardar V.S."/>
            <person name="Maiti R."/>
            <person name="Amedeo P."/>
            <person name="Anderson M.J."/>
            <person name="Crabtree J."/>
            <person name="Silva J.C."/>
            <person name="Badger J.H."/>
            <person name="Albarraq A."/>
            <person name="Angiuoli S."/>
            <person name="Bussey H."/>
            <person name="Bowyer P."/>
            <person name="Cotty P.J."/>
            <person name="Dyer P.S."/>
            <person name="Egan A."/>
            <person name="Galens K."/>
            <person name="Fraser-Liggett C.M."/>
            <person name="Haas B.J."/>
            <person name="Inman J.M."/>
            <person name="Kent R."/>
            <person name="Lemieux S."/>
            <person name="Malavazi I."/>
            <person name="Orvis J."/>
            <person name="Roemer T."/>
            <person name="Ronning C.M."/>
            <person name="Sundaram J.P."/>
            <person name="Sutton G."/>
            <person name="Turner G."/>
            <person name="Venter J.C."/>
            <person name="White O.R."/>
            <person name="Whitty B.R."/>
            <person name="Youngman P."/>
            <person name="Wolfe K.H."/>
            <person name="Goldman G.H."/>
            <person name="Wortman J.R."/>
            <person name="Jiang B."/>
            <person name="Denning D.W."/>
            <person name="Nierman W.C."/>
        </authorList>
    </citation>
    <scope>NUCLEOTIDE SEQUENCE [LARGE SCALE GENOMIC DNA]</scope>
    <source>
        <strain evidence="5">ATCC 1007 / CBS 513.65 / DSM 816 / NCTC 3887 / NRRL 1</strain>
    </source>
</reference>
<accession>A1CU64</accession>
<feature type="chain" id="PRO_5002633418" description="ASST-domain-containing protein" evidence="3">
    <location>
        <begin position="20"/>
        <end position="645"/>
    </location>
</feature>
<feature type="transmembrane region" description="Helical" evidence="2">
    <location>
        <begin position="592"/>
        <end position="616"/>
    </location>
</feature>